<dbReference type="PANTHER" id="PTHR14068:SF0">
    <property type="entry name" value="EUKARYOTIC TRANSLATION INITIATION FACTOR 3 SUBUNIT B"/>
    <property type="match status" value="1"/>
</dbReference>
<dbReference type="RefSeq" id="XP_005714482.1">
    <property type="nucleotide sequence ID" value="XM_005714425.1"/>
</dbReference>
<keyword evidence="10" id="KW-1185">Reference proteome</keyword>
<keyword evidence="3 5" id="KW-0694">RNA-binding</keyword>
<dbReference type="GeneID" id="17322197"/>
<dbReference type="Gene3D" id="2.130.10.10">
    <property type="entry name" value="YVTN repeat-like/Quinoprotein amine dehydrogenase"/>
    <property type="match status" value="2"/>
</dbReference>
<evidence type="ECO:0000313" key="9">
    <source>
        <dbReference type="EMBL" id="CDF34663.1"/>
    </source>
</evidence>
<gene>
    <name evidence="9" type="ORF">CHC_T00009520001</name>
</gene>
<dbReference type="GO" id="GO:0005852">
    <property type="term" value="C:eukaryotic translation initiation factor 3 complex"/>
    <property type="evidence" value="ECO:0007669"/>
    <property type="project" value="UniProtKB-UniRule"/>
</dbReference>
<dbReference type="PIRSF" id="PIRSF036424">
    <property type="entry name" value="eIF3b"/>
    <property type="match status" value="1"/>
</dbReference>
<dbReference type="AlphaFoldDB" id="R7QA61"/>
<dbReference type="GO" id="GO:0033290">
    <property type="term" value="C:eukaryotic 48S preinitiation complex"/>
    <property type="evidence" value="ECO:0007669"/>
    <property type="project" value="UniProtKB-UniRule"/>
</dbReference>
<comment type="subcellular location">
    <subcellularLocation>
        <location evidence="5 6">Cytoplasm</location>
    </subcellularLocation>
</comment>
<evidence type="ECO:0000256" key="6">
    <source>
        <dbReference type="PIRNR" id="PIRNR036424"/>
    </source>
</evidence>
<dbReference type="InterPro" id="IPR011400">
    <property type="entry name" value="EIF3B"/>
</dbReference>
<dbReference type="PANTHER" id="PTHR14068">
    <property type="entry name" value="EUKARYOTIC TRANSLATION INITIATION FACTOR 3 EIF3 -RELATED"/>
    <property type="match status" value="1"/>
</dbReference>
<dbReference type="InterPro" id="IPR015943">
    <property type="entry name" value="WD40/YVTN_repeat-like_dom_sf"/>
</dbReference>
<keyword evidence="2 5" id="KW-0396">Initiation factor</keyword>
<keyword evidence="1 5" id="KW-0963">Cytoplasm</keyword>
<evidence type="ECO:0000256" key="3">
    <source>
        <dbReference type="ARBA" id="ARBA00022884"/>
    </source>
</evidence>
<evidence type="ECO:0000256" key="7">
    <source>
        <dbReference type="SAM" id="MobiDB-lite"/>
    </source>
</evidence>
<dbReference type="OrthoDB" id="10250414at2759"/>
<accession>R7QA61</accession>
<dbReference type="EMBL" id="HG001704">
    <property type="protein sequence ID" value="CDF34663.1"/>
    <property type="molecule type" value="Genomic_DNA"/>
</dbReference>
<evidence type="ECO:0000256" key="4">
    <source>
        <dbReference type="ARBA" id="ARBA00022917"/>
    </source>
</evidence>
<dbReference type="KEGG" id="ccp:CHC_T00009520001"/>
<dbReference type="GO" id="GO:0003723">
    <property type="term" value="F:RNA binding"/>
    <property type="evidence" value="ECO:0007669"/>
    <property type="project" value="UniProtKB-UniRule"/>
</dbReference>
<dbReference type="OMA" id="LWGGPQF"/>
<comment type="subunit">
    <text evidence="5 6">Component of the eukaryotic translation initiation factor 3 (eIF-3) complex.</text>
</comment>
<dbReference type="InterPro" id="IPR035979">
    <property type="entry name" value="RBD_domain_sf"/>
</dbReference>
<dbReference type="Proteomes" id="UP000012073">
    <property type="component" value="Unassembled WGS sequence"/>
</dbReference>
<dbReference type="PhylomeDB" id="R7QA61"/>
<dbReference type="SUPFAM" id="SSF54928">
    <property type="entry name" value="RNA-binding domain, RBD"/>
    <property type="match status" value="1"/>
</dbReference>
<dbReference type="Gene3D" id="3.30.70.330">
    <property type="match status" value="1"/>
</dbReference>
<protein>
    <recommendedName>
        <fullName evidence="5 6">Eukaryotic translation initiation factor 3 subunit B</fullName>
        <shortName evidence="5 6">eIF3b</shortName>
    </recommendedName>
    <alternativeName>
        <fullName evidence="5">Eukaryotic translation initiation factor 3 subunit 9</fullName>
    </alternativeName>
</protein>
<evidence type="ECO:0000256" key="1">
    <source>
        <dbReference type="ARBA" id="ARBA00022490"/>
    </source>
</evidence>
<dbReference type="GO" id="GO:0003743">
    <property type="term" value="F:translation initiation factor activity"/>
    <property type="evidence" value="ECO:0007669"/>
    <property type="project" value="UniProtKB-UniRule"/>
</dbReference>
<reference evidence="10" key="1">
    <citation type="journal article" date="2013" name="Proc. Natl. Acad. Sci. U.S.A.">
        <title>Genome structure and metabolic features in the red seaweed Chondrus crispus shed light on evolution of the Archaeplastida.</title>
        <authorList>
            <person name="Collen J."/>
            <person name="Porcel B."/>
            <person name="Carre W."/>
            <person name="Ball S.G."/>
            <person name="Chaparro C."/>
            <person name="Tonon T."/>
            <person name="Barbeyron T."/>
            <person name="Michel G."/>
            <person name="Noel B."/>
            <person name="Valentin K."/>
            <person name="Elias M."/>
            <person name="Artiguenave F."/>
            <person name="Arun A."/>
            <person name="Aury J.M."/>
            <person name="Barbosa-Neto J.F."/>
            <person name="Bothwell J.H."/>
            <person name="Bouget F.Y."/>
            <person name="Brillet L."/>
            <person name="Cabello-Hurtado F."/>
            <person name="Capella-Gutierrez S."/>
            <person name="Charrier B."/>
            <person name="Cladiere L."/>
            <person name="Cock J.M."/>
            <person name="Coelho S.M."/>
            <person name="Colleoni C."/>
            <person name="Czjzek M."/>
            <person name="Da Silva C."/>
            <person name="Delage L."/>
            <person name="Denoeud F."/>
            <person name="Deschamps P."/>
            <person name="Dittami S.M."/>
            <person name="Gabaldon T."/>
            <person name="Gachon C.M."/>
            <person name="Groisillier A."/>
            <person name="Herve C."/>
            <person name="Jabbari K."/>
            <person name="Katinka M."/>
            <person name="Kloareg B."/>
            <person name="Kowalczyk N."/>
            <person name="Labadie K."/>
            <person name="Leblanc C."/>
            <person name="Lopez P.J."/>
            <person name="McLachlan D.H."/>
            <person name="Meslet-Cladiere L."/>
            <person name="Moustafa A."/>
            <person name="Nehr Z."/>
            <person name="Nyvall Collen P."/>
            <person name="Panaud O."/>
            <person name="Partensky F."/>
            <person name="Poulain J."/>
            <person name="Rensing S.A."/>
            <person name="Rousvoal S."/>
            <person name="Samson G."/>
            <person name="Symeonidi A."/>
            <person name="Weissenbach J."/>
            <person name="Zambounis A."/>
            <person name="Wincker P."/>
            <person name="Boyen C."/>
        </authorList>
    </citation>
    <scope>NUCLEOTIDE SEQUENCE [LARGE SCALE GENOMIC DNA]</scope>
    <source>
        <strain evidence="10">cv. Stackhouse</strain>
    </source>
</reference>
<evidence type="ECO:0000259" key="8">
    <source>
        <dbReference type="Pfam" id="PF08662"/>
    </source>
</evidence>
<proteinExistence type="inferred from homology"/>
<dbReference type="STRING" id="2769.R7QA61"/>
<comment type="function">
    <text evidence="5">RNA-binding component of the eukaryotic translation initiation factor 3 (eIF-3) complex, which is involved in protein synthesis of a specialized repertoire of mRNAs and, together with other initiation factors, stimulates binding of mRNA and methionyl-tRNAi to the 40S ribosome. The eIF-3 complex specifically targets and initiates translation of a subset of mRNAs involved in cell proliferation.</text>
</comment>
<evidence type="ECO:0000313" key="10">
    <source>
        <dbReference type="Proteomes" id="UP000012073"/>
    </source>
</evidence>
<name>R7QA61_CHOCR</name>
<dbReference type="InterPro" id="IPR012677">
    <property type="entry name" value="Nucleotide-bd_a/b_plait_sf"/>
</dbReference>
<feature type="compositionally biased region" description="Basic and acidic residues" evidence="7">
    <location>
        <begin position="635"/>
        <end position="646"/>
    </location>
</feature>
<feature type="region of interest" description="Disordered" evidence="7">
    <location>
        <begin position="635"/>
        <end position="660"/>
    </location>
</feature>
<organism evidence="9 10">
    <name type="scientific">Chondrus crispus</name>
    <name type="common">Carrageen Irish moss</name>
    <name type="synonym">Polymorpha crispa</name>
    <dbReference type="NCBI Taxonomy" id="2769"/>
    <lineage>
        <taxon>Eukaryota</taxon>
        <taxon>Rhodophyta</taxon>
        <taxon>Florideophyceae</taxon>
        <taxon>Rhodymeniophycidae</taxon>
        <taxon>Gigartinales</taxon>
        <taxon>Gigartinaceae</taxon>
        <taxon>Chondrus</taxon>
    </lineage>
</organism>
<comment type="similarity">
    <text evidence="5 6">Belongs to the eIF-3 subunit B family.</text>
</comment>
<evidence type="ECO:0000256" key="2">
    <source>
        <dbReference type="ARBA" id="ARBA00022540"/>
    </source>
</evidence>
<dbReference type="GO" id="GO:0001732">
    <property type="term" value="P:formation of cytoplasmic translation initiation complex"/>
    <property type="evidence" value="ECO:0007669"/>
    <property type="project" value="UniProtKB-UniRule"/>
</dbReference>
<comment type="function">
    <text evidence="6">Component of the eukaryotic translation initiation factor 3 (eIF-3) complex, which is involved in protein synthesis and, together with other initiation factors, stimulates binding of mRNA and methionyl-tRNAi to the 40S ribosome.</text>
</comment>
<dbReference type="SUPFAM" id="SSF82171">
    <property type="entry name" value="DPP6 N-terminal domain-like"/>
    <property type="match status" value="1"/>
</dbReference>
<dbReference type="GO" id="GO:0031369">
    <property type="term" value="F:translation initiation factor binding"/>
    <property type="evidence" value="ECO:0007669"/>
    <property type="project" value="InterPro"/>
</dbReference>
<dbReference type="InterPro" id="IPR013979">
    <property type="entry name" value="TIF_beta_prop-like"/>
</dbReference>
<evidence type="ECO:0000256" key="5">
    <source>
        <dbReference type="HAMAP-Rule" id="MF_03001"/>
    </source>
</evidence>
<dbReference type="Gramene" id="CDF34663">
    <property type="protein sequence ID" value="CDF34663"/>
    <property type="gene ID" value="CHC_T00009520001"/>
</dbReference>
<sequence>MDIIPPLTGRHFVQIEMPALATEQPLEGLDQALQDDFNRKREEMQRVAKDCVVVVDNVPKIGAEKYPRLVSKLTPRFEAAGRLRRDGGDKPFLEFVQGENGSSLGYAIAEYISPEEAHKAIALLHNFQLDRAHRFWACTAGDFERLQQMPDEFVPPQALPVADRDRPNFKSYLLDERGRDQFMIRHQDETSIYWHDHVVKPQLDFARLKWTEAAAIWSPRGTYVATFHSRGIKLWGRLPVQKDAEVEYGLIMRFEHVSVTMLDFSPCENYLVTFNGTEPERDDKRNPRALVVWDILTGRRKRGFMGPPRSILDSDGSIPWPIFNWSHDDKYFARLNENAISVYQTPDMGLVDKKSIKIPHVRGFAWSPKDNIMAYWTPEVNDSPARVSLIELPSKKEIRQKALFSVSTIVLHWQQEGKFLCCKVDRLTKSRKGQFTNFELFRVKAKDIPVEVLEYKEKDIINAFAWEPNGSRFAVIHAYSDVPGKTDVSFFTMEGLSGELKELFTLEKKTANQLHWSPKGRFILLAAVCTQNGNLEWYDVNDAQGKENPEPVGANEHFSCNDIQWDPSGRFVTSSVTCWRSSSDNAYVIWTLYGKELCRVNVDQLYQFSWRPRPPPLLSAKQEREVKKTLKTRRERYEREDKDLKDSVSSGKAARRKEQRDMFSAFRESARRIQEGEAEKRAKAIACYAKVEDDTETIVEIVETIVSVKTEIDWNKKLLTSDDERD</sequence>
<dbReference type="HAMAP" id="MF_03001">
    <property type="entry name" value="eIF3b"/>
    <property type="match status" value="1"/>
</dbReference>
<dbReference type="GO" id="GO:0016282">
    <property type="term" value="C:eukaryotic 43S preinitiation complex"/>
    <property type="evidence" value="ECO:0007669"/>
    <property type="project" value="UniProtKB-UniRule"/>
</dbReference>
<keyword evidence="4 5" id="KW-0648">Protein biosynthesis</keyword>
<feature type="domain" description="Translation initiation factor beta propellor-like" evidence="8">
    <location>
        <begin position="401"/>
        <end position="608"/>
    </location>
</feature>
<dbReference type="Pfam" id="PF08662">
    <property type="entry name" value="eIF2A"/>
    <property type="match status" value="1"/>
</dbReference>